<organism evidence="2 3">
    <name type="scientific">Streptoalloteichus hindustanus</name>
    <dbReference type="NCBI Taxonomy" id="2017"/>
    <lineage>
        <taxon>Bacteria</taxon>
        <taxon>Bacillati</taxon>
        <taxon>Actinomycetota</taxon>
        <taxon>Actinomycetes</taxon>
        <taxon>Pseudonocardiales</taxon>
        <taxon>Pseudonocardiaceae</taxon>
        <taxon>Streptoalloteichus</taxon>
    </lineage>
</organism>
<dbReference type="Proteomes" id="UP000184501">
    <property type="component" value="Unassembled WGS sequence"/>
</dbReference>
<dbReference type="InterPro" id="IPR020845">
    <property type="entry name" value="AMP-binding_CS"/>
</dbReference>
<keyword evidence="3" id="KW-1185">Reference proteome</keyword>
<dbReference type="AlphaFoldDB" id="A0A1M5QHU2"/>
<dbReference type="PANTHER" id="PTHR43767">
    <property type="entry name" value="LONG-CHAIN-FATTY-ACID--COA LIGASE"/>
    <property type="match status" value="1"/>
</dbReference>
<dbReference type="SUPFAM" id="SSF56801">
    <property type="entry name" value="Acetyl-CoA synthetase-like"/>
    <property type="match status" value="1"/>
</dbReference>
<evidence type="ECO:0000259" key="1">
    <source>
        <dbReference type="Pfam" id="PF00501"/>
    </source>
</evidence>
<dbReference type="OrthoDB" id="9803968at2"/>
<accession>A0A1M5QHU2</accession>
<protein>
    <submittedName>
        <fullName evidence="2">AMP-binding enzyme</fullName>
    </submittedName>
</protein>
<dbReference type="InterPro" id="IPR000873">
    <property type="entry name" value="AMP-dep_synth/lig_dom"/>
</dbReference>
<dbReference type="Gene3D" id="3.40.50.980">
    <property type="match status" value="2"/>
</dbReference>
<gene>
    <name evidence="2" type="ORF">SAMN05444320_1282</name>
</gene>
<name>A0A1M5QHU2_STRHI</name>
<feature type="non-terminal residue" evidence="2">
    <location>
        <position position="295"/>
    </location>
</feature>
<reference evidence="2 3" key="1">
    <citation type="submission" date="2016-11" db="EMBL/GenBank/DDBJ databases">
        <authorList>
            <person name="Jaros S."/>
            <person name="Januszkiewicz K."/>
            <person name="Wedrychowicz H."/>
        </authorList>
    </citation>
    <scope>NUCLEOTIDE SEQUENCE [LARGE SCALE GENOMIC DNA]</scope>
    <source>
        <strain evidence="2 3">DSM 44523</strain>
    </source>
</reference>
<dbReference type="STRING" id="2017.SAMN05444320_1282"/>
<feature type="domain" description="AMP-dependent synthetase/ligase" evidence="1">
    <location>
        <begin position="32"/>
        <end position="293"/>
    </location>
</feature>
<proteinExistence type="predicted"/>
<dbReference type="PROSITE" id="PS00455">
    <property type="entry name" value="AMP_BINDING"/>
    <property type="match status" value="1"/>
</dbReference>
<evidence type="ECO:0000313" key="2">
    <source>
        <dbReference type="EMBL" id="SHH13697.1"/>
    </source>
</evidence>
<evidence type="ECO:0000313" key="3">
    <source>
        <dbReference type="Proteomes" id="UP000184501"/>
    </source>
</evidence>
<dbReference type="Pfam" id="PF00501">
    <property type="entry name" value="AMP-binding"/>
    <property type="match status" value="1"/>
</dbReference>
<dbReference type="InterPro" id="IPR050237">
    <property type="entry name" value="ATP-dep_AMP-bd_enzyme"/>
</dbReference>
<dbReference type="PANTHER" id="PTHR43767:SF1">
    <property type="entry name" value="NONRIBOSOMAL PEPTIDE SYNTHASE PES1 (EUROFUNG)-RELATED"/>
    <property type="match status" value="1"/>
</dbReference>
<sequence>MLAGCVGWPEDVVARYREWGLWQGLTFGDLLRRRAGEFAGRVAVVCGERRWSYAELDARADRVAAGLLRLGVGPGDRVVVQLPNVAEFLEVVFGVWRAGGLPVFALPAHRSAEIGYFCEFTEAVAYVIADRHGGFDYRALASEVREAVPSLRHVIVVGDPGEHTGLDEVRVPESEVDTSVFPVVGAGEVAFFQLSGGSTGVPKLIPRTHDDYLFSVRESAEICGLSPESVYLCVLPAAHNYPLSSPGSLGVLWAGGTVVMSPQPSPDVAFGLIERERVTITGVVPPLALVWMQAA</sequence>
<dbReference type="EMBL" id="FQVN01000028">
    <property type="protein sequence ID" value="SHH13697.1"/>
    <property type="molecule type" value="Genomic_DNA"/>
</dbReference>